<dbReference type="RefSeq" id="WP_076113009.1">
    <property type="nucleotide sequence ID" value="NZ_MPTB01000034.1"/>
</dbReference>
<organism evidence="1 2">
    <name type="scientific">Paenibacillus borealis</name>
    <dbReference type="NCBI Taxonomy" id="160799"/>
    <lineage>
        <taxon>Bacteria</taxon>
        <taxon>Bacillati</taxon>
        <taxon>Bacillota</taxon>
        <taxon>Bacilli</taxon>
        <taxon>Bacillales</taxon>
        <taxon>Paenibacillaceae</taxon>
        <taxon>Paenibacillus</taxon>
    </lineage>
</organism>
<dbReference type="Proteomes" id="UP000187412">
    <property type="component" value="Unassembled WGS sequence"/>
</dbReference>
<keyword evidence="2" id="KW-1185">Reference proteome</keyword>
<evidence type="ECO:0000313" key="1">
    <source>
        <dbReference type="EMBL" id="OMD43806.1"/>
    </source>
</evidence>
<evidence type="ECO:0000313" key="2">
    <source>
        <dbReference type="Proteomes" id="UP000187412"/>
    </source>
</evidence>
<gene>
    <name evidence="1" type="ORF">BSK56_23635</name>
</gene>
<reference evidence="1 2" key="1">
    <citation type="submission" date="2016-10" db="EMBL/GenBank/DDBJ databases">
        <title>Paenibacillus species isolates.</title>
        <authorList>
            <person name="Beno S.M."/>
        </authorList>
    </citation>
    <scope>NUCLEOTIDE SEQUENCE [LARGE SCALE GENOMIC DNA]</scope>
    <source>
        <strain evidence="1 2">FSL H7-0744</strain>
    </source>
</reference>
<comment type="caution">
    <text evidence="1">The sequence shown here is derived from an EMBL/GenBank/DDBJ whole genome shotgun (WGS) entry which is preliminary data.</text>
</comment>
<protein>
    <recommendedName>
        <fullName evidence="3">Exosporium leader peptide</fullName>
    </recommendedName>
</protein>
<sequence length="133" mass="13614">MTQLIDFGKSIPSSFSQSASLPVNSLPNSTVLGQFGLAVGANGSVLLQGTIGLQSTGPNSSDIIFTISRNAVQVFTIQSSGLAVNDFEAVHFSFADSGIPAGYYGYALTASSISTVNPPVIIGPLLFSGLSIL</sequence>
<name>A0ABX3H1M3_PAEBO</name>
<accession>A0ABX3H1M3</accession>
<evidence type="ECO:0008006" key="3">
    <source>
        <dbReference type="Google" id="ProtNLM"/>
    </source>
</evidence>
<proteinExistence type="predicted"/>
<dbReference type="EMBL" id="MPTB01000034">
    <property type="protein sequence ID" value="OMD43806.1"/>
    <property type="molecule type" value="Genomic_DNA"/>
</dbReference>